<feature type="domain" description="Galactosyltransferase C-terminal" evidence="6">
    <location>
        <begin position="144"/>
        <end position="198"/>
    </location>
</feature>
<reference evidence="7" key="1">
    <citation type="submission" date="2024-08" db="EMBL/GenBank/DDBJ databases">
        <title>Phylogenomic analyses of a clade within the roseobacter group suggest taxonomic reassignments of species of the genera Aestuariivita, Citreicella, Loktanella, Nautella, Pelagibaca, Ruegeria, Thalassobius, Thiobacimonas and Tropicibacter, and the proposal o.</title>
        <authorList>
            <person name="Jeon C.O."/>
        </authorList>
    </citation>
    <scope>NUCLEOTIDE SEQUENCE</scope>
    <source>
        <strain evidence="7">SS1-5</strain>
    </source>
</reference>
<organism evidence="7 8">
    <name type="scientific">Yoonia rhodophyticola</name>
    <dbReference type="NCBI Taxonomy" id="3137370"/>
    <lineage>
        <taxon>Bacteria</taxon>
        <taxon>Pseudomonadati</taxon>
        <taxon>Pseudomonadota</taxon>
        <taxon>Alphaproteobacteria</taxon>
        <taxon>Rhodobacterales</taxon>
        <taxon>Paracoccaceae</taxon>
        <taxon>Yoonia</taxon>
    </lineage>
</organism>
<dbReference type="PANTHER" id="PTHR43179:SF12">
    <property type="entry name" value="GALACTOFURANOSYLTRANSFERASE GLFT2"/>
    <property type="match status" value="1"/>
</dbReference>
<keyword evidence="4" id="KW-0812">Transmembrane</keyword>
<keyword evidence="4" id="KW-1133">Transmembrane helix</keyword>
<proteinExistence type="inferred from homology"/>
<dbReference type="GO" id="GO:0016757">
    <property type="term" value="F:glycosyltransferase activity"/>
    <property type="evidence" value="ECO:0007669"/>
    <property type="project" value="UniProtKB-KW"/>
</dbReference>
<dbReference type="KEGG" id="yrh:AABB31_09025"/>
<dbReference type="Gene3D" id="3.90.550.10">
    <property type="entry name" value="Spore Coat Polysaccharide Biosynthesis Protein SpsA, Chain A"/>
    <property type="match status" value="1"/>
</dbReference>
<dbReference type="EMBL" id="CP151767">
    <property type="protein sequence ID" value="WZU68984.1"/>
    <property type="molecule type" value="Genomic_DNA"/>
</dbReference>
<feature type="domain" description="Glycosyltransferase 2-like" evidence="5">
    <location>
        <begin position="15"/>
        <end position="135"/>
    </location>
</feature>
<evidence type="ECO:0000259" key="5">
    <source>
        <dbReference type="Pfam" id="PF00535"/>
    </source>
</evidence>
<evidence type="ECO:0000256" key="4">
    <source>
        <dbReference type="SAM" id="Phobius"/>
    </source>
</evidence>
<dbReference type="Proteomes" id="UP001470809">
    <property type="component" value="Chromosome"/>
</dbReference>
<comment type="similarity">
    <text evidence="1">Belongs to the glycosyltransferase 2 family.</text>
</comment>
<keyword evidence="8" id="KW-1185">Reference proteome</keyword>
<accession>A0AAN0NM57</accession>
<dbReference type="PANTHER" id="PTHR43179">
    <property type="entry name" value="RHAMNOSYLTRANSFERASE WBBL"/>
    <property type="match status" value="1"/>
</dbReference>
<evidence type="ECO:0000313" key="7">
    <source>
        <dbReference type="EMBL" id="WZU68984.1"/>
    </source>
</evidence>
<gene>
    <name evidence="7" type="ORF">AABB31_09025</name>
</gene>
<dbReference type="RefSeq" id="WP_342078277.1">
    <property type="nucleotide sequence ID" value="NZ_CP151767.2"/>
</dbReference>
<dbReference type="AlphaFoldDB" id="A0AAN0NM57"/>
<keyword evidence="2 7" id="KW-0328">Glycosyltransferase</keyword>
<evidence type="ECO:0000256" key="2">
    <source>
        <dbReference type="ARBA" id="ARBA00022676"/>
    </source>
</evidence>
<dbReference type="InterPro" id="IPR001173">
    <property type="entry name" value="Glyco_trans_2-like"/>
</dbReference>
<dbReference type="Pfam" id="PF00535">
    <property type="entry name" value="Glycos_transf_2"/>
    <property type="match status" value="1"/>
</dbReference>
<evidence type="ECO:0000259" key="6">
    <source>
        <dbReference type="Pfam" id="PF02709"/>
    </source>
</evidence>
<evidence type="ECO:0000256" key="3">
    <source>
        <dbReference type="ARBA" id="ARBA00022679"/>
    </source>
</evidence>
<name>A0AAN0NM57_9RHOB</name>
<keyword evidence="4" id="KW-0472">Membrane</keyword>
<dbReference type="InterPro" id="IPR027791">
    <property type="entry name" value="Galactosyl_T_C"/>
</dbReference>
<dbReference type="Pfam" id="PF02709">
    <property type="entry name" value="Glyco_transf_7C"/>
    <property type="match status" value="1"/>
</dbReference>
<evidence type="ECO:0000313" key="8">
    <source>
        <dbReference type="Proteomes" id="UP001470809"/>
    </source>
</evidence>
<protein>
    <submittedName>
        <fullName evidence="7">Glycosyltransferase family 2 protein</fullName>
        <ecNumber evidence="7">2.4.-.-</ecNumber>
    </submittedName>
</protein>
<keyword evidence="3 7" id="KW-0808">Transferase</keyword>
<dbReference type="SUPFAM" id="SSF53448">
    <property type="entry name" value="Nucleotide-diphospho-sugar transferases"/>
    <property type="match status" value="1"/>
</dbReference>
<sequence>MSNMLANYGVVAIGRNEGDRLVRCLNSIAGGDVPVVYVDSGSTDNSVSFAKGLGVEIVDLDMSVPFTAARARNAGYQALVASHPTLEYVQFVDGDCEVEADWLAKAADTLTADPKLGVITGWRSEIKPNDSVYNAICDDEWHAPAGPITACGGDMMVRRTAYDEVGGFEDTVIAAEDDEFCIRIGQAGWTLRRLPLSMTRHDAAIRSFTQWWRRATRAGHGFAQVGDMHAGYFAAPRRRVLLYAGVIPAIFLIGLVFWWPMALGALAIYAASYVKTARDLMRSGKSRNQALHHAVFMVISKFPNMIGFVQYYLRKRRGAAMQIIEYK</sequence>
<dbReference type="InterPro" id="IPR029044">
    <property type="entry name" value="Nucleotide-diphossugar_trans"/>
</dbReference>
<evidence type="ECO:0000256" key="1">
    <source>
        <dbReference type="ARBA" id="ARBA00006739"/>
    </source>
</evidence>
<dbReference type="EC" id="2.4.-.-" evidence="7"/>
<feature type="transmembrane region" description="Helical" evidence="4">
    <location>
        <begin position="290"/>
        <end position="313"/>
    </location>
</feature>
<feature type="transmembrane region" description="Helical" evidence="4">
    <location>
        <begin position="240"/>
        <end position="270"/>
    </location>
</feature>